<accession>A0A3B1D2U1</accession>
<reference evidence="2" key="1">
    <citation type="submission" date="2018-06" db="EMBL/GenBank/DDBJ databases">
        <authorList>
            <person name="Zhirakovskaya E."/>
        </authorList>
    </citation>
    <scope>NUCLEOTIDE SEQUENCE</scope>
</reference>
<feature type="non-terminal residue" evidence="2">
    <location>
        <position position="580"/>
    </location>
</feature>
<sequence>MVTPRTVDIGPLYKPDGTTALASATITFTLVDERGRNSAGYETSSGAQVAGMVSAITDANGLASASLVPNDQLLGTTYYNVSPADAYGYTRFRAYLTSGAGPVSLANLYSSSQDVAPANVGAFTLHAQSDTLHLTSSEDAALSSANSPSGANPVATIADIGGGGGGEVNTASNVGTGGVGLFKQKAGVNLEFKQINAGSAKVTITDDVANSEIDIDIIEASLSHDNLSGAGANTHAQVDNHLASAANPHAVTKADVGLTNVENLKVNLVAITAPGGNDDSTLGYAVGSRWIDVTGDKEYVCLDSSATAAVWTVTTGASGGGGETNTASNVGVAGVGVFKQKTGANLEFKKLNAGSTKVTVTDDAGNSEVDIDVVEANLAHDNLGGAGANTHTQIDTHISSANPHGGSAASGANSDITSLSGLTTALPVNQGGTGQTVKVSSMNALAPTTTKGDVIVHNGTDNIRVGVGADNQVLTADSTQASGVKWGAATGGSGGGLKSVQTFTVSGVWTKPAGINSVRVQLVGGGGGGAGSNGTSYNGAGGGAGGYSEEFIDVSAIASETVTVGTGGAGGAAGPNDGGA</sequence>
<evidence type="ECO:0000259" key="1">
    <source>
        <dbReference type="Pfam" id="PF21722"/>
    </source>
</evidence>
<evidence type="ECO:0000313" key="2">
    <source>
        <dbReference type="EMBL" id="VAX25965.1"/>
    </source>
</evidence>
<proteinExistence type="predicted"/>
<dbReference type="AlphaFoldDB" id="A0A3B1D2U1"/>
<dbReference type="EMBL" id="UOGE01000113">
    <property type="protein sequence ID" value="VAX25965.1"/>
    <property type="molecule type" value="Genomic_DNA"/>
</dbReference>
<protein>
    <recommendedName>
        <fullName evidence="1">Glycine-rich domain-containing protein</fullName>
    </recommendedName>
</protein>
<feature type="domain" description="Glycine-rich" evidence="1">
    <location>
        <begin position="508"/>
        <end position="579"/>
    </location>
</feature>
<dbReference type="Pfam" id="PF21722">
    <property type="entry name" value="Gly_rich_2"/>
    <property type="match status" value="1"/>
</dbReference>
<gene>
    <name evidence="2" type="ORF">MNBD_NITROSPINAE02-2075</name>
</gene>
<dbReference type="InterPro" id="IPR049304">
    <property type="entry name" value="Gly_rich_dom"/>
</dbReference>
<name>A0A3B1D2U1_9ZZZZ</name>
<organism evidence="2">
    <name type="scientific">hydrothermal vent metagenome</name>
    <dbReference type="NCBI Taxonomy" id="652676"/>
    <lineage>
        <taxon>unclassified sequences</taxon>
        <taxon>metagenomes</taxon>
        <taxon>ecological metagenomes</taxon>
    </lineage>
</organism>